<evidence type="ECO:0000313" key="2">
    <source>
        <dbReference type="Proteomes" id="UP000094819"/>
    </source>
</evidence>
<dbReference type="EMBL" id="AWGH01000007">
    <property type="protein sequence ID" value="ODO00526.1"/>
    <property type="molecule type" value="Genomic_DNA"/>
</dbReference>
<dbReference type="Proteomes" id="UP000094819">
    <property type="component" value="Unassembled WGS sequence"/>
</dbReference>
<name>A0A1E3JIQ1_9TREE</name>
<gene>
    <name evidence="1" type="ORF">L198_02845</name>
</gene>
<dbReference type="AlphaFoldDB" id="A0A1E3JIQ1"/>
<reference evidence="1 2" key="1">
    <citation type="submission" date="2016-06" db="EMBL/GenBank/DDBJ databases">
        <title>Evolution of pathogenesis and genome organization in the Tremellales.</title>
        <authorList>
            <person name="Cuomo C."/>
            <person name="Litvintseva A."/>
            <person name="Heitman J."/>
            <person name="Chen Y."/>
            <person name="Sun S."/>
            <person name="Springer D."/>
            <person name="Dromer F."/>
            <person name="Young S."/>
            <person name="Zeng Q."/>
            <person name="Chapman S."/>
            <person name="Gujja S."/>
            <person name="Saif S."/>
            <person name="Birren B."/>
        </authorList>
    </citation>
    <scope>NUCLEOTIDE SEQUENCE [LARGE SCALE GENOMIC DNA]</scope>
    <source>
        <strain evidence="1 2">CBS 7118</strain>
    </source>
</reference>
<dbReference type="OrthoDB" id="2578240at2759"/>
<comment type="caution">
    <text evidence="1">The sequence shown here is derived from an EMBL/GenBank/DDBJ whole genome shotgun (WGS) entry which is preliminary data.</text>
</comment>
<dbReference type="GeneID" id="30192058"/>
<evidence type="ECO:0000313" key="1">
    <source>
        <dbReference type="EMBL" id="ODO00526.1"/>
    </source>
</evidence>
<organism evidence="1 2">
    <name type="scientific">Cryptococcus wingfieldii CBS 7118</name>
    <dbReference type="NCBI Taxonomy" id="1295528"/>
    <lineage>
        <taxon>Eukaryota</taxon>
        <taxon>Fungi</taxon>
        <taxon>Dikarya</taxon>
        <taxon>Basidiomycota</taxon>
        <taxon>Agaricomycotina</taxon>
        <taxon>Tremellomycetes</taxon>
        <taxon>Tremellales</taxon>
        <taxon>Cryptococcaceae</taxon>
        <taxon>Cryptococcus</taxon>
    </lineage>
</organism>
<keyword evidence="2" id="KW-1185">Reference proteome</keyword>
<dbReference type="RefSeq" id="XP_019032718.1">
    <property type="nucleotide sequence ID" value="XM_019174986.1"/>
</dbReference>
<accession>A0A1E3JIQ1</accession>
<proteinExistence type="predicted"/>
<protein>
    <submittedName>
        <fullName evidence="1">Uncharacterized protein</fullName>
    </submittedName>
</protein>
<sequence>MATTSTSTSGSGFHNAMAKVPVLTGKENFPKWKTSLTLYLGSLGACAFIQKDKSQMDDEAWRARDEQIAYSILLTTSSPIQQSLFHLLEEASATSPPSWHVLPSISLPLSKTDCASAAP</sequence>